<gene>
    <name evidence="1" type="ORF">C8E87_2185</name>
</gene>
<comment type="caution">
    <text evidence="1">The sequence shown here is derived from an EMBL/GenBank/DDBJ whole genome shotgun (WGS) entry which is preliminary data.</text>
</comment>
<organism evidence="1 2">
    <name type="scientific">Paractinoplanes brasiliensis</name>
    <dbReference type="NCBI Taxonomy" id="52695"/>
    <lineage>
        <taxon>Bacteria</taxon>
        <taxon>Bacillati</taxon>
        <taxon>Actinomycetota</taxon>
        <taxon>Actinomycetes</taxon>
        <taxon>Micromonosporales</taxon>
        <taxon>Micromonosporaceae</taxon>
        <taxon>Paractinoplanes</taxon>
    </lineage>
</organism>
<accession>A0A4V6PSV4</accession>
<protein>
    <submittedName>
        <fullName evidence="1">Uncharacterized protein</fullName>
    </submittedName>
</protein>
<keyword evidence="2" id="KW-1185">Reference proteome</keyword>
<sequence length="50" mass="5607">MYANFVSDGRLFTLEVFRPDDPSVVDFELVGVPAFSSTADEVLEYTNAKF</sequence>
<evidence type="ECO:0000313" key="1">
    <source>
        <dbReference type="EMBL" id="TDO38528.1"/>
    </source>
</evidence>
<name>A0A4V6PSV4_9ACTN</name>
<dbReference type="Proteomes" id="UP000294901">
    <property type="component" value="Unassembled WGS sequence"/>
</dbReference>
<reference evidence="1 2" key="1">
    <citation type="submission" date="2019-03" db="EMBL/GenBank/DDBJ databases">
        <title>Sequencing the genomes of 1000 actinobacteria strains.</title>
        <authorList>
            <person name="Klenk H.-P."/>
        </authorList>
    </citation>
    <scope>NUCLEOTIDE SEQUENCE [LARGE SCALE GENOMIC DNA]</scope>
    <source>
        <strain evidence="1 2">DSM 43805</strain>
    </source>
</reference>
<proteinExistence type="predicted"/>
<dbReference type="EMBL" id="SNWR01000001">
    <property type="protein sequence ID" value="TDO38528.1"/>
    <property type="molecule type" value="Genomic_DNA"/>
</dbReference>
<evidence type="ECO:0000313" key="2">
    <source>
        <dbReference type="Proteomes" id="UP000294901"/>
    </source>
</evidence>
<dbReference type="AlphaFoldDB" id="A0A4V6PSV4"/>
<dbReference type="RefSeq" id="WP_166661146.1">
    <property type="nucleotide sequence ID" value="NZ_BOMD01000019.1"/>
</dbReference>